<dbReference type="AlphaFoldDB" id="A0A0K9GTP4"/>
<dbReference type="RefSeq" id="WP_049681407.1">
    <property type="nucleotide sequence ID" value="NZ_LFZW01000001.1"/>
</dbReference>
<organism evidence="1 2">
    <name type="scientific">Peribacillus loiseleuriae</name>
    <dbReference type="NCBI Taxonomy" id="1679170"/>
    <lineage>
        <taxon>Bacteria</taxon>
        <taxon>Bacillati</taxon>
        <taxon>Bacillota</taxon>
        <taxon>Bacilli</taxon>
        <taxon>Bacillales</taxon>
        <taxon>Bacillaceae</taxon>
        <taxon>Peribacillus</taxon>
    </lineage>
</organism>
<protein>
    <submittedName>
        <fullName evidence="1">Uncharacterized protein</fullName>
    </submittedName>
</protein>
<evidence type="ECO:0000313" key="2">
    <source>
        <dbReference type="Proteomes" id="UP000037146"/>
    </source>
</evidence>
<proteinExistence type="predicted"/>
<dbReference type="EMBL" id="LFZW01000001">
    <property type="protein sequence ID" value="KMY50054.1"/>
    <property type="molecule type" value="Genomic_DNA"/>
</dbReference>
<comment type="caution">
    <text evidence="1">The sequence shown here is derived from an EMBL/GenBank/DDBJ whole genome shotgun (WGS) entry which is preliminary data.</text>
</comment>
<accession>A0A0K9GTP4</accession>
<name>A0A0K9GTP4_9BACI</name>
<reference evidence="2" key="1">
    <citation type="submission" date="2015-07" db="EMBL/GenBank/DDBJ databases">
        <title>Genome sequencing project for genomic taxonomy and phylogenomics of Bacillus-like bacteria.</title>
        <authorList>
            <person name="Liu B."/>
            <person name="Wang J."/>
            <person name="Zhu Y."/>
            <person name="Liu G."/>
            <person name="Chen Q."/>
            <person name="Chen Z."/>
            <person name="Lan J."/>
            <person name="Che J."/>
            <person name="Ge C."/>
            <person name="Shi H."/>
            <person name="Pan Z."/>
            <person name="Liu X."/>
        </authorList>
    </citation>
    <scope>NUCLEOTIDE SEQUENCE [LARGE SCALE GENOMIC DNA]</scope>
    <source>
        <strain evidence="2">FJAT-27997</strain>
    </source>
</reference>
<keyword evidence="2" id="KW-1185">Reference proteome</keyword>
<dbReference type="PATRIC" id="fig|1679170.3.peg.2596"/>
<sequence>MGQHALDEKIIALKDQVVYWRKGITYPQHLSRSKIDEDVMPIEMNIMIQEIFKFVRVDI</sequence>
<evidence type="ECO:0000313" key="1">
    <source>
        <dbReference type="EMBL" id="KMY50054.1"/>
    </source>
</evidence>
<dbReference type="Proteomes" id="UP000037146">
    <property type="component" value="Unassembled WGS sequence"/>
</dbReference>
<gene>
    <name evidence="1" type="ORF">AC625_11490</name>
</gene>